<keyword evidence="2" id="KW-1185">Reference proteome</keyword>
<sequence length="164" mass="18279">MTTIAAGVRMRKRIANTMQMILRFEDGSCSFSLAAIAKQQQPGKTECEKEQTSLTRVSPPGTIKANEKLSPRSLLAFCEEARPKDTLTVPGGETRVRELSVVDILGDGYNEELPPRRVTPIFHQPQAQPQRDLNRSRSQIDHQIAFISSPLSVARFAIIEKYVA</sequence>
<feature type="region of interest" description="Disordered" evidence="1">
    <location>
        <begin position="41"/>
        <end position="66"/>
    </location>
</feature>
<dbReference type="WBParaSite" id="MBELARI_LOCUS10384">
    <property type="protein sequence ID" value="MBELARI_LOCUS10384"/>
    <property type="gene ID" value="MBELARI_LOCUS10384"/>
</dbReference>
<dbReference type="Proteomes" id="UP000887575">
    <property type="component" value="Unassembled WGS sequence"/>
</dbReference>
<reference evidence="3" key="1">
    <citation type="submission" date="2024-02" db="UniProtKB">
        <authorList>
            <consortium name="WormBaseParasite"/>
        </authorList>
    </citation>
    <scope>IDENTIFICATION</scope>
</reference>
<organism evidence="2 3">
    <name type="scientific">Mesorhabditis belari</name>
    <dbReference type="NCBI Taxonomy" id="2138241"/>
    <lineage>
        <taxon>Eukaryota</taxon>
        <taxon>Metazoa</taxon>
        <taxon>Ecdysozoa</taxon>
        <taxon>Nematoda</taxon>
        <taxon>Chromadorea</taxon>
        <taxon>Rhabditida</taxon>
        <taxon>Rhabditina</taxon>
        <taxon>Rhabditomorpha</taxon>
        <taxon>Rhabditoidea</taxon>
        <taxon>Rhabditidae</taxon>
        <taxon>Mesorhabditinae</taxon>
        <taxon>Mesorhabditis</taxon>
    </lineage>
</organism>
<name>A0AAF3E8Z3_9BILA</name>
<evidence type="ECO:0000313" key="3">
    <source>
        <dbReference type="WBParaSite" id="MBELARI_LOCUS10384"/>
    </source>
</evidence>
<evidence type="ECO:0000256" key="1">
    <source>
        <dbReference type="SAM" id="MobiDB-lite"/>
    </source>
</evidence>
<proteinExistence type="predicted"/>
<protein>
    <submittedName>
        <fullName evidence="3">Uncharacterized protein</fullName>
    </submittedName>
</protein>
<accession>A0AAF3E8Z3</accession>
<evidence type="ECO:0000313" key="2">
    <source>
        <dbReference type="Proteomes" id="UP000887575"/>
    </source>
</evidence>
<dbReference type="AlphaFoldDB" id="A0AAF3E8Z3"/>